<proteinExistence type="predicted"/>
<dbReference type="Pfam" id="PF11290">
    <property type="entry name" value="DUF3090"/>
    <property type="match status" value="1"/>
</dbReference>
<reference evidence="2 3" key="1">
    <citation type="submission" date="2019-11" db="EMBL/GenBank/DDBJ databases">
        <authorList>
            <person name="Li X.-J."/>
            <person name="Feng X.-M."/>
        </authorList>
    </citation>
    <scope>NUCLEOTIDE SEQUENCE [LARGE SCALE GENOMIC DNA]</scope>
    <source>
        <strain evidence="2 3">XMNu-373</strain>
    </source>
</reference>
<name>A0A7K3M0L1_9ACTN</name>
<keyword evidence="3" id="KW-1185">Reference proteome</keyword>
<evidence type="ECO:0000313" key="2">
    <source>
        <dbReference type="EMBL" id="NDL55988.1"/>
    </source>
</evidence>
<accession>A0A7K3M0L1</accession>
<dbReference type="Proteomes" id="UP000460435">
    <property type="component" value="Unassembled WGS sequence"/>
</dbReference>
<evidence type="ECO:0000256" key="1">
    <source>
        <dbReference type="SAM" id="MobiDB-lite"/>
    </source>
</evidence>
<feature type="region of interest" description="Disordered" evidence="1">
    <location>
        <begin position="169"/>
        <end position="189"/>
    </location>
</feature>
<protein>
    <submittedName>
        <fullName evidence="2">DUF3090 family protein</fullName>
    </submittedName>
</protein>
<dbReference type="EMBL" id="WLZY01000001">
    <property type="protein sequence ID" value="NDL55988.1"/>
    <property type="molecule type" value="Genomic_DNA"/>
</dbReference>
<dbReference type="NCBIfam" id="TIGR03847">
    <property type="entry name" value="conserved hypothetical protein"/>
    <property type="match status" value="1"/>
</dbReference>
<dbReference type="AlphaFoldDB" id="A0A7K3M0L1"/>
<comment type="caution">
    <text evidence="2">The sequence shown here is derived from an EMBL/GenBank/DDBJ whole genome shotgun (WGS) entry which is preliminary data.</text>
</comment>
<sequence>MAAQVFRFESPDRFVAGTVGQPGERTFFLQARDERQLASVVLEKEQVSVLAERVDAMLDEILRRTSGQASVPAVPPADDEDLEPLEQPIVEEFRVGTITLAWEGETEKVVITAYAAGEPGAEEEEPPENLDESTRDVFQVKLTGGAARAFAKRAQALVAAGRPPCPLCGHSLDPDGHICPRQNGYRRRD</sequence>
<evidence type="ECO:0000313" key="3">
    <source>
        <dbReference type="Proteomes" id="UP000460435"/>
    </source>
</evidence>
<dbReference type="RefSeq" id="WP_162448637.1">
    <property type="nucleotide sequence ID" value="NZ_WLZY01000001.1"/>
</dbReference>
<gene>
    <name evidence="2" type="ORF">F7O44_02765</name>
</gene>
<dbReference type="InterPro" id="IPR021441">
    <property type="entry name" value="DUF3090"/>
</dbReference>
<organism evidence="2 3">
    <name type="scientific">Phytoactinopolyspora mesophila</name>
    <dbReference type="NCBI Taxonomy" id="2650750"/>
    <lineage>
        <taxon>Bacteria</taxon>
        <taxon>Bacillati</taxon>
        <taxon>Actinomycetota</taxon>
        <taxon>Actinomycetes</taxon>
        <taxon>Jiangellales</taxon>
        <taxon>Jiangellaceae</taxon>
        <taxon>Phytoactinopolyspora</taxon>
    </lineage>
</organism>